<dbReference type="Proteomes" id="UP001642483">
    <property type="component" value="Unassembled WGS sequence"/>
</dbReference>
<dbReference type="EMBL" id="CAWYQH010000057">
    <property type="protein sequence ID" value="CAK8679222.1"/>
    <property type="molecule type" value="Genomic_DNA"/>
</dbReference>
<protein>
    <submittedName>
        <fullName evidence="1">Uncharacterized protein</fullName>
    </submittedName>
</protein>
<name>A0ABP0FLE6_CLALP</name>
<sequence>MKYDRQKDVAICAACNWASSANHVTPDVISTFKHKYPVWLTGYKDWKHIKAAAKKHNESSLHKLCLDAKLNYAGKSQVAALVNSKAQENLRRNRVALEAIFI</sequence>
<evidence type="ECO:0000313" key="1">
    <source>
        <dbReference type="EMBL" id="CAK8679222.1"/>
    </source>
</evidence>
<comment type="caution">
    <text evidence="1">The sequence shown here is derived from an EMBL/GenBank/DDBJ whole genome shotgun (WGS) entry which is preliminary data.</text>
</comment>
<organism evidence="1 2">
    <name type="scientific">Clavelina lepadiformis</name>
    <name type="common">Light-bulb sea squirt</name>
    <name type="synonym">Ascidia lepadiformis</name>
    <dbReference type="NCBI Taxonomy" id="159417"/>
    <lineage>
        <taxon>Eukaryota</taxon>
        <taxon>Metazoa</taxon>
        <taxon>Chordata</taxon>
        <taxon>Tunicata</taxon>
        <taxon>Ascidiacea</taxon>
        <taxon>Aplousobranchia</taxon>
        <taxon>Clavelinidae</taxon>
        <taxon>Clavelina</taxon>
    </lineage>
</organism>
<accession>A0ABP0FLE6</accession>
<gene>
    <name evidence="1" type="ORF">CVLEPA_LOCUS9475</name>
</gene>
<proteinExistence type="predicted"/>
<keyword evidence="2" id="KW-1185">Reference proteome</keyword>
<evidence type="ECO:0000313" key="2">
    <source>
        <dbReference type="Proteomes" id="UP001642483"/>
    </source>
</evidence>
<reference evidence="1 2" key="1">
    <citation type="submission" date="2024-02" db="EMBL/GenBank/DDBJ databases">
        <authorList>
            <person name="Daric V."/>
            <person name="Darras S."/>
        </authorList>
    </citation>
    <scope>NUCLEOTIDE SEQUENCE [LARGE SCALE GENOMIC DNA]</scope>
</reference>